<gene>
    <name evidence="10" type="primary">gb02936</name>
    <name evidence="10" type="ORF">PR202_gb02936</name>
</gene>
<dbReference type="PANTHER" id="PTHR19338:SF65">
    <property type="entry name" value="OS06G0163900 PROTEIN"/>
    <property type="match status" value="1"/>
</dbReference>
<comment type="similarity">
    <text evidence="1">Belongs to the disease resistance NB-LRR family.</text>
</comment>
<dbReference type="Pfam" id="PF18052">
    <property type="entry name" value="Rx_N"/>
    <property type="match status" value="1"/>
</dbReference>
<dbReference type="GO" id="GO:0006952">
    <property type="term" value="P:defense response"/>
    <property type="evidence" value="ECO:0007669"/>
    <property type="project" value="UniProtKB-KW"/>
</dbReference>
<evidence type="ECO:0000256" key="6">
    <source>
        <dbReference type="ARBA" id="ARBA00023054"/>
    </source>
</evidence>
<dbReference type="Gene3D" id="3.80.10.10">
    <property type="entry name" value="Ribonuclease Inhibitor"/>
    <property type="match status" value="1"/>
</dbReference>
<feature type="domain" description="Disease resistance N-terminal" evidence="8">
    <location>
        <begin position="47"/>
        <end position="130"/>
    </location>
</feature>
<accession>A0AAV5E0E4</accession>
<evidence type="ECO:0000259" key="9">
    <source>
        <dbReference type="Pfam" id="PF23598"/>
    </source>
</evidence>
<dbReference type="Pfam" id="PF00931">
    <property type="entry name" value="NB-ARC"/>
    <property type="match status" value="1"/>
</dbReference>
<evidence type="ECO:0000256" key="4">
    <source>
        <dbReference type="ARBA" id="ARBA00022741"/>
    </source>
</evidence>
<dbReference type="EMBL" id="BQKI01000072">
    <property type="protein sequence ID" value="GJN15986.1"/>
    <property type="molecule type" value="Genomic_DNA"/>
</dbReference>
<dbReference type="FunFam" id="3.40.50.300:FF:001091">
    <property type="entry name" value="Probable disease resistance protein At1g61300"/>
    <property type="match status" value="1"/>
</dbReference>
<evidence type="ECO:0000259" key="8">
    <source>
        <dbReference type="Pfam" id="PF18052"/>
    </source>
</evidence>
<dbReference type="Pfam" id="PF23598">
    <property type="entry name" value="LRR_14"/>
    <property type="match status" value="1"/>
</dbReference>
<reference evidence="10" key="1">
    <citation type="journal article" date="2018" name="DNA Res.">
        <title>Multiple hybrid de novo genome assembly of finger millet, an orphan allotetraploid crop.</title>
        <authorList>
            <person name="Hatakeyama M."/>
            <person name="Aluri S."/>
            <person name="Balachadran M.T."/>
            <person name="Sivarajan S.R."/>
            <person name="Patrignani A."/>
            <person name="Gruter S."/>
            <person name="Poveda L."/>
            <person name="Shimizu-Inatsugi R."/>
            <person name="Baeten J."/>
            <person name="Francoijs K.J."/>
            <person name="Nataraja K.N."/>
            <person name="Reddy Y.A.N."/>
            <person name="Phadnis S."/>
            <person name="Ravikumar R.L."/>
            <person name="Schlapbach R."/>
            <person name="Sreeman S.M."/>
            <person name="Shimizu K.K."/>
        </authorList>
    </citation>
    <scope>NUCLEOTIDE SEQUENCE</scope>
</reference>
<dbReference type="AlphaFoldDB" id="A0AAV5E0E4"/>
<dbReference type="CDD" id="cd14798">
    <property type="entry name" value="RX-CC_like"/>
    <property type="match status" value="1"/>
</dbReference>
<evidence type="ECO:0000256" key="3">
    <source>
        <dbReference type="ARBA" id="ARBA00022737"/>
    </source>
</evidence>
<keyword evidence="5" id="KW-0611">Plant defense</keyword>
<keyword evidence="3" id="KW-0677">Repeat</keyword>
<dbReference type="SUPFAM" id="SSF52058">
    <property type="entry name" value="L domain-like"/>
    <property type="match status" value="1"/>
</dbReference>
<reference evidence="10" key="2">
    <citation type="submission" date="2021-12" db="EMBL/GenBank/DDBJ databases">
        <title>Resequencing data analysis of finger millet.</title>
        <authorList>
            <person name="Hatakeyama M."/>
            <person name="Aluri S."/>
            <person name="Balachadran M.T."/>
            <person name="Sivarajan S.R."/>
            <person name="Poveda L."/>
            <person name="Shimizu-Inatsugi R."/>
            <person name="Schlapbach R."/>
            <person name="Sreeman S.M."/>
            <person name="Shimizu K.K."/>
        </authorList>
    </citation>
    <scope>NUCLEOTIDE SEQUENCE</scope>
</reference>
<dbReference type="PANTHER" id="PTHR19338">
    <property type="entry name" value="TRANSLOCASE OF INNER MITOCHONDRIAL MEMBRANE 13 HOMOLOG"/>
    <property type="match status" value="1"/>
</dbReference>
<evidence type="ECO:0000256" key="5">
    <source>
        <dbReference type="ARBA" id="ARBA00022821"/>
    </source>
</evidence>
<evidence type="ECO:0000313" key="10">
    <source>
        <dbReference type="EMBL" id="GJN15986.1"/>
    </source>
</evidence>
<dbReference type="GO" id="GO:0043531">
    <property type="term" value="F:ADP binding"/>
    <property type="evidence" value="ECO:0007669"/>
    <property type="project" value="InterPro"/>
</dbReference>
<keyword evidence="11" id="KW-1185">Reference proteome</keyword>
<sequence length="721" mass="82419">MSDQPQCLCIPFEVFNLLPPPPFIQHIVLHSYLQQMEALMVSAFSGAMGSLLAKLGALLEKDFKLAKDAKKEIISLRDEMSSINAFLMKLSAMEEPVDVQLRELRSKVRELAYDMEDCVDIFMHNLGSNKKGLLHGLKMLRARYETATLIKTLKARAVGIGNWYELMTRLPGWPRTVWVDPRIQALYTDAAILQGIDDPKEKLVKLLKEDGACRLKVVSIVGFGGIGKTTLAKQVYTTIQGQYDCTAFVSMSRNPDLAKILSDIIKQFVGWFYSSLDDEKQLIEEFRDCLQDKRYFVVIDDIWTIEEWNIIKCCFVENNRGSRVITTTRIEDTAEACCSSFHGHLRYLRTRGIGCNNLLPYLQKLEELKTLEVVTEGGYFVLDAGMLPSTLWHLIIPVGVVLAGRVGQMRSLRTLCKLPIDLKDAERMKELGELTNLRELVLFRSSYGVEDTCDVLLASLCKLCNLRSLIIRGSLEQDVLSHWLPPPHRLRRLHALECLFSTVPAGWITQLSNLHSLEIQVVSLLSDGIDILARLISLVHLKLHIQEHSPQDSTLVVRHAAFPNLWEFCFRCKTPCLMFEAGTMPRIRSLDIECYEQGARQANSVLDGIEHLGTLEEFKVHIYARESFIPMEFCCGDAMKSHEEKHRKWDRKSLEVAITEAISKHPRSFRVVIETVEWTRKVRIGILRDHVLLAALMFNFLNRDDIGHDYYAPCRDYSEWR</sequence>
<feature type="domain" description="Disease resistance R13L4/SHOC-2-like LRR" evidence="9">
    <location>
        <begin position="344"/>
        <end position="626"/>
    </location>
</feature>
<dbReference type="SUPFAM" id="SSF52540">
    <property type="entry name" value="P-loop containing nucleoside triphosphate hydrolases"/>
    <property type="match status" value="1"/>
</dbReference>
<evidence type="ECO:0000256" key="1">
    <source>
        <dbReference type="ARBA" id="ARBA00008894"/>
    </source>
</evidence>
<dbReference type="PRINTS" id="PR00364">
    <property type="entry name" value="DISEASERSIST"/>
</dbReference>
<dbReference type="Gene3D" id="1.20.5.4130">
    <property type="match status" value="1"/>
</dbReference>
<dbReference type="InterPro" id="IPR032675">
    <property type="entry name" value="LRR_dom_sf"/>
</dbReference>
<dbReference type="Proteomes" id="UP001054889">
    <property type="component" value="Unassembled WGS sequence"/>
</dbReference>
<dbReference type="InterPro" id="IPR002182">
    <property type="entry name" value="NB-ARC"/>
</dbReference>
<name>A0AAV5E0E4_ELECO</name>
<dbReference type="InterPro" id="IPR027417">
    <property type="entry name" value="P-loop_NTPase"/>
</dbReference>
<dbReference type="InterPro" id="IPR041118">
    <property type="entry name" value="Rx_N"/>
</dbReference>
<keyword evidence="2" id="KW-0433">Leucine-rich repeat</keyword>
<dbReference type="Gene3D" id="3.40.50.300">
    <property type="entry name" value="P-loop containing nucleotide triphosphate hydrolases"/>
    <property type="match status" value="1"/>
</dbReference>
<evidence type="ECO:0000313" key="11">
    <source>
        <dbReference type="Proteomes" id="UP001054889"/>
    </source>
</evidence>
<feature type="domain" description="NB-ARC" evidence="7">
    <location>
        <begin position="197"/>
        <end position="341"/>
    </location>
</feature>
<dbReference type="InterPro" id="IPR055414">
    <property type="entry name" value="LRR_R13L4/SHOC2-like"/>
</dbReference>
<comment type="caution">
    <text evidence="10">The sequence shown here is derived from an EMBL/GenBank/DDBJ whole genome shotgun (WGS) entry which is preliminary data.</text>
</comment>
<dbReference type="GO" id="GO:0051707">
    <property type="term" value="P:response to other organism"/>
    <property type="evidence" value="ECO:0007669"/>
    <property type="project" value="UniProtKB-ARBA"/>
</dbReference>
<proteinExistence type="inferred from homology"/>
<keyword evidence="6" id="KW-0175">Coiled coil</keyword>
<evidence type="ECO:0000259" key="7">
    <source>
        <dbReference type="Pfam" id="PF00931"/>
    </source>
</evidence>
<organism evidence="10 11">
    <name type="scientific">Eleusine coracana subsp. coracana</name>
    <dbReference type="NCBI Taxonomy" id="191504"/>
    <lineage>
        <taxon>Eukaryota</taxon>
        <taxon>Viridiplantae</taxon>
        <taxon>Streptophyta</taxon>
        <taxon>Embryophyta</taxon>
        <taxon>Tracheophyta</taxon>
        <taxon>Spermatophyta</taxon>
        <taxon>Magnoliopsida</taxon>
        <taxon>Liliopsida</taxon>
        <taxon>Poales</taxon>
        <taxon>Poaceae</taxon>
        <taxon>PACMAD clade</taxon>
        <taxon>Chloridoideae</taxon>
        <taxon>Cynodonteae</taxon>
        <taxon>Eleusininae</taxon>
        <taxon>Eleusine</taxon>
    </lineage>
</organism>
<evidence type="ECO:0000256" key="2">
    <source>
        <dbReference type="ARBA" id="ARBA00022614"/>
    </source>
</evidence>
<protein>
    <submittedName>
        <fullName evidence="10">Uncharacterized protein</fullName>
    </submittedName>
</protein>
<keyword evidence="4" id="KW-0547">Nucleotide-binding</keyword>
<dbReference type="InterPro" id="IPR038005">
    <property type="entry name" value="RX-like_CC"/>
</dbReference>